<organism evidence="5 6">
    <name type="scientific">Collichthys lucidus</name>
    <name type="common">Big head croaker</name>
    <name type="synonym">Sciaena lucida</name>
    <dbReference type="NCBI Taxonomy" id="240159"/>
    <lineage>
        <taxon>Eukaryota</taxon>
        <taxon>Metazoa</taxon>
        <taxon>Chordata</taxon>
        <taxon>Craniata</taxon>
        <taxon>Vertebrata</taxon>
        <taxon>Euteleostomi</taxon>
        <taxon>Actinopterygii</taxon>
        <taxon>Neopterygii</taxon>
        <taxon>Teleostei</taxon>
        <taxon>Neoteleostei</taxon>
        <taxon>Acanthomorphata</taxon>
        <taxon>Eupercaria</taxon>
        <taxon>Sciaenidae</taxon>
        <taxon>Collichthys</taxon>
    </lineage>
</organism>
<dbReference type="OrthoDB" id="8823304at2759"/>
<feature type="domain" description="Beta/gamma crystallin 'Greek key'" evidence="4">
    <location>
        <begin position="2111"/>
        <end position="2154"/>
    </location>
</feature>
<feature type="region of interest" description="Disordered" evidence="3">
    <location>
        <begin position="202"/>
        <end position="221"/>
    </location>
</feature>
<feature type="domain" description="Beta/gamma crystallin 'Greek key'" evidence="4">
    <location>
        <begin position="1878"/>
        <end position="1924"/>
    </location>
</feature>
<feature type="compositionally biased region" description="Polar residues" evidence="3">
    <location>
        <begin position="1414"/>
        <end position="1433"/>
    </location>
</feature>
<comment type="similarity">
    <text evidence="1">Belongs to the beta/gamma-crystallin family.</text>
</comment>
<gene>
    <name evidence="5" type="ORF">D9C73_023365</name>
</gene>
<feature type="compositionally biased region" description="Basic and acidic residues" evidence="3">
    <location>
        <begin position="851"/>
        <end position="860"/>
    </location>
</feature>
<dbReference type="SMART" id="SM00458">
    <property type="entry name" value="RICIN"/>
    <property type="match status" value="1"/>
</dbReference>
<feature type="compositionally biased region" description="Low complexity" evidence="3">
    <location>
        <begin position="1538"/>
        <end position="1552"/>
    </location>
</feature>
<dbReference type="PROSITE" id="PS50915">
    <property type="entry name" value="CRYSTALLIN_BETA_GAMMA"/>
    <property type="match status" value="7"/>
</dbReference>
<feature type="region of interest" description="Disordered" evidence="3">
    <location>
        <begin position="1521"/>
        <end position="1560"/>
    </location>
</feature>
<feature type="region of interest" description="Disordered" evidence="3">
    <location>
        <begin position="342"/>
        <end position="427"/>
    </location>
</feature>
<protein>
    <submittedName>
        <fullName evidence="5">Beta/gamma crystallin domain-containing protein 2</fullName>
    </submittedName>
</protein>
<dbReference type="Pfam" id="PF00030">
    <property type="entry name" value="Crystall"/>
    <property type="match status" value="6"/>
</dbReference>
<dbReference type="SMART" id="SM00247">
    <property type="entry name" value="XTALbg"/>
    <property type="match status" value="6"/>
</dbReference>
<evidence type="ECO:0000256" key="1">
    <source>
        <dbReference type="ARBA" id="ARBA00009646"/>
    </source>
</evidence>
<feature type="compositionally biased region" description="Polar residues" evidence="3">
    <location>
        <begin position="1394"/>
        <end position="1407"/>
    </location>
</feature>
<feature type="domain" description="Beta/gamma crystallin 'Greek key'" evidence="4">
    <location>
        <begin position="1702"/>
        <end position="1741"/>
    </location>
</feature>
<dbReference type="InterPro" id="IPR000772">
    <property type="entry name" value="Ricin_B_lectin"/>
</dbReference>
<feature type="compositionally biased region" description="Basic and acidic residues" evidence="3">
    <location>
        <begin position="1221"/>
        <end position="1240"/>
    </location>
</feature>
<dbReference type="SUPFAM" id="SSF49695">
    <property type="entry name" value="gamma-Crystallin-like"/>
    <property type="match status" value="3"/>
</dbReference>
<evidence type="ECO:0000313" key="5">
    <source>
        <dbReference type="EMBL" id="TKS88205.1"/>
    </source>
</evidence>
<feature type="compositionally biased region" description="Polar residues" evidence="3">
    <location>
        <begin position="379"/>
        <end position="420"/>
    </location>
</feature>
<dbReference type="InterPro" id="IPR001064">
    <property type="entry name" value="Beta/gamma_crystallin"/>
</dbReference>
<dbReference type="STRING" id="240159.A0A4U5VM11"/>
<keyword evidence="2" id="KW-0677">Repeat</keyword>
<accession>A0A4U5VM11</accession>
<dbReference type="PANTHER" id="PTHR11818:SF50">
    <property type="entry name" value="BETA_GAMMA CRYSTALLIN DOMAIN-CONTAINING PROTEIN 2"/>
    <property type="match status" value="1"/>
</dbReference>
<evidence type="ECO:0000313" key="6">
    <source>
        <dbReference type="Proteomes" id="UP000298787"/>
    </source>
</evidence>
<feature type="region of interest" description="Disordered" evidence="3">
    <location>
        <begin position="1189"/>
        <end position="1267"/>
    </location>
</feature>
<feature type="compositionally biased region" description="Low complexity" evidence="3">
    <location>
        <begin position="921"/>
        <end position="933"/>
    </location>
</feature>
<dbReference type="InterPro" id="IPR011024">
    <property type="entry name" value="G_crystallin-like"/>
</dbReference>
<evidence type="ECO:0000256" key="2">
    <source>
        <dbReference type="ARBA" id="ARBA00022737"/>
    </source>
</evidence>
<feature type="domain" description="Beta/gamma crystallin 'Greek key'" evidence="4">
    <location>
        <begin position="2020"/>
        <end position="2062"/>
    </location>
</feature>
<evidence type="ECO:0000256" key="3">
    <source>
        <dbReference type="SAM" id="MobiDB-lite"/>
    </source>
</evidence>
<feature type="domain" description="Beta/gamma crystallin 'Greek key'" evidence="4">
    <location>
        <begin position="1925"/>
        <end position="1967"/>
    </location>
</feature>
<feature type="compositionally biased region" description="Polar residues" evidence="3">
    <location>
        <begin position="1243"/>
        <end position="1260"/>
    </location>
</feature>
<evidence type="ECO:0000259" key="4">
    <source>
        <dbReference type="PROSITE" id="PS50915"/>
    </source>
</evidence>
<dbReference type="Proteomes" id="UP000298787">
    <property type="component" value="Chromosome 20"/>
</dbReference>
<feature type="compositionally biased region" description="Basic and acidic residues" evidence="3">
    <location>
        <begin position="1736"/>
        <end position="1751"/>
    </location>
</feature>
<dbReference type="InterPro" id="IPR035992">
    <property type="entry name" value="Ricin_B-like_lectins"/>
</dbReference>
<feature type="region of interest" description="Disordered" evidence="3">
    <location>
        <begin position="911"/>
        <end position="934"/>
    </location>
</feature>
<dbReference type="PANTHER" id="PTHR11818">
    <property type="entry name" value="BETA/GAMMA CRYSTALLIN"/>
    <property type="match status" value="1"/>
</dbReference>
<feature type="region of interest" description="Disordered" evidence="3">
    <location>
        <begin position="1731"/>
        <end position="1761"/>
    </location>
</feature>
<reference evidence="5 6" key="1">
    <citation type="submission" date="2019-01" db="EMBL/GenBank/DDBJ databases">
        <title>Genome Assembly of Collichthys lucidus.</title>
        <authorList>
            <person name="Cai M."/>
            <person name="Xiao S."/>
        </authorList>
    </citation>
    <scope>NUCLEOTIDE SEQUENCE [LARGE SCALE GENOMIC DNA]</scope>
    <source>
        <strain evidence="5">JT15FE1705JMU</strain>
        <tissue evidence="5">Muscle</tissue>
    </source>
</reference>
<dbReference type="InterPro" id="IPR050252">
    <property type="entry name" value="Beta/Gamma-Crystallin"/>
</dbReference>
<dbReference type="PROSITE" id="PS50231">
    <property type="entry name" value="RICIN_B_LECTIN"/>
    <property type="match status" value="1"/>
</dbReference>
<proteinExistence type="inferred from homology"/>
<feature type="region of interest" description="Disordered" evidence="3">
    <location>
        <begin position="837"/>
        <end position="864"/>
    </location>
</feature>
<feature type="domain" description="Beta/gamma crystallin 'Greek key'" evidence="4">
    <location>
        <begin position="2073"/>
        <end position="2110"/>
    </location>
</feature>
<feature type="region of interest" description="Disordered" evidence="3">
    <location>
        <begin position="1343"/>
        <end position="1444"/>
    </location>
</feature>
<feature type="compositionally biased region" description="Basic and acidic residues" evidence="3">
    <location>
        <begin position="1189"/>
        <end position="1211"/>
    </location>
</feature>
<keyword evidence="6" id="KW-1185">Reference proteome</keyword>
<feature type="region of interest" description="Disordered" evidence="3">
    <location>
        <begin position="240"/>
        <end position="303"/>
    </location>
</feature>
<dbReference type="Gene3D" id="2.60.20.10">
    <property type="entry name" value="Crystallins"/>
    <property type="match status" value="6"/>
</dbReference>
<dbReference type="Gene3D" id="2.80.10.50">
    <property type="match status" value="1"/>
</dbReference>
<dbReference type="EMBL" id="CM014097">
    <property type="protein sequence ID" value="TKS88205.1"/>
    <property type="molecule type" value="Genomic_DNA"/>
</dbReference>
<dbReference type="SUPFAM" id="SSF50370">
    <property type="entry name" value="Ricin B-like lectins"/>
    <property type="match status" value="1"/>
</dbReference>
<sequence>MAKSSGRKSLKSLFSRSEASLVAPVEKDVDKSEGEKKRFKFLKLKLKSKNSSASEPANENQQVISAVKTEIREADNNISDSKKSFLYGTAPRTKGKEFSYSELDLRKPNRFATFSFGLRKRRKKYEEGMSKSTFGLHSPGINEHEETHLDLSQMELDQANTKTMFSRSQPQLDMRNKFDIPSPPPVNPNELETYFSLLNESQSSATKNAQPEAEEPFTSGTDLVSVHKEPLKAPIATIPELQLESPGSSEEEENVPVHENLSKDDPTSSVSMTVSGTTTAVPILPTSQPSVVPDIPDHKAADIDSACPSNALCDNDILQQSSTETEISLAESTRVALLHHQPDASDTADSTTPNSKPCLESVDSKNDAVNKKSAPVPRTDNSSLNADSASVHQDVSSSHIERSVPQTAKSVTTAPAVSSEESTRPVSEDAVYGALYESLFPQSFTSEVMSLVSTLSPQDRTEIIHHHAKSEPVMVKTLNECHTETNILYCPSTSRECDAARMDDAVGAYTNTFSERKGISSCESSISYQTASEPHREPDIHQRYLLPSLISGSEPVDSSNVFYSELTHSLSEAKSDSFSLIGDTVRSVPVVQSSAPPVFDYVMSQETDAQVTDTTRRVILVKELVTDEAGSDPGCPSLVPEKMSASTSLETETVAPGQTDGYDGPLSPTYLSVGSDDGSAMEIYYSAEEDNIMSGDEEMYMAYEREEICAVGDVVKMDVGLPEDFPWQDGAAERRISKRDEGGLVIIVRTQNEGVKMGNEEEKVDVNTGGEVQQQLRSQGSVQEAGMFDFHVRNDAKEKEVASTVFPQEERKEELPATPVQQVNTLMVCDFAPPSSELHVQGEGTGGNWSKELETEDHPNQGKQLRSQEIQYLAYKDIQSSECMHAASANTTMEEMITPKFRETEEQVAFTADAEKRGEVSTESTETSSTTTTGAEREVFTGTLTRSAELQSDATGIEHNRAPRGSEWVDTITQSTERTSTALQQVPVELSVPITDTCCPDTKVADTLSERPDLLQLNQRSLMTSRMPTTASVANQESVDKMNSGYSSLSTKLSVKNPSPPKENESKYRFYKVSLMSEAGTDEVSQDTVDFNTTNTTETESNGADLESEYKWRNRFEGVSQYKPYGTEDSSSSGSLTGIYTSTSSLPSSVQPEAATCKYLDNTFSSSSSSSPAREKHITLGNRLSDRTEVYLSRESEPAEERKDEWRRSLVEQEEPTAPAGERERQREGEAERIKSHWETHQLPVSSLSSAQQTSYNSTDSSKEDDSRFTGVFQATLVELVSDPVASPSTPPASPDTDFPNQFDMDSLVDTLKSMGPSLRPRSMGLRGPPPVLISSLPPIVEDAPSPATSDVPDSITSPTKKMEPLNGLYTLPPDLGLKWSSPRDSRSPLELMKQSQQDPQTGTRGPNSPLRASANNSIVMRSSSFEDSSPVLNGNGILPSPGTGSRLDNSVIFGGHRSASIDQTSENRHRSLFHTNSLPETGFSNDRMSVGAKDLEGGTGTDQVGSRFDRFSFLLNSSSTSGSLTGADNYNSRMSRPPQLSISSAPSSNSPTRLLSPTGSIDLHKPFSTTDSPFSLFSQTQGLGTGVGTGGLGTPTLQRSFGSEGIMGVQQTSLFNNVHGGPQFQSQEPEPEKSLVSKYRAFPDAYLTKEKEHGKLNPRPGKMYIFDRPGMCGQRIEVRSDVIDATPWELQETISIRVVRGGWVLYEKPNFKGEKIALDEGDIELTYPFNPPVEHLQDGQKEGEERKGEQNGETSNVQTETKPARKFIIGSVRRAVRDYSVPEISLFPEENAEGKKVVFRDTSEDARIFGFPIKATSIIINAGLWLVYAHPFFQGVPRVLEVGGYCSPAAWGVEQPYVASLHPLKVGEPRVENMIEPKMVIYDKPYFTGKSRTITTDMKDFVTRTDMKQTVFMYNVGSLKVLGGIWVGYEKEGYRGHQYLLEEGEYHDWRVWGGCDTELRSVRVIRADLSDPMMVMFEQPEEEQESMQEENTFEVTEAIPDVELFEYKTSTRSIHVLSGAWIAYSHVDFSGNQYILEKGFYNNCADWGSDDNRICSVQPILLAPSDGSRIRNEVILYSEPDFQGECHAFDRNQETVSEKLLTKSCRVSGGSWVLYGDQRFSGNLYVLSEGNYPNLTSMGCQPDFKIRSIKTVPTTFSVPSISLFGLECLEGRELTTDTEIISMVEEGLNHHILSVRVNRGCWVICEHSNYRGRQFLLEPIEITNWLKYSSLQTVGSMYPVRQKRRFFRIKNKERGHFMSVQGGVEEMKTGRVVVAPEVEVEHLSDIWFYRDGLIKNKLSPTMSLQVMGNIEPAAKVVLWTENRQPMQTWTAQMRGLITSLTFPGMVLDVKGGKAYDKDHVVILPENDERPSQQWEIELL</sequence>
<name>A0A4U5VM11_COLLU</name>
<feature type="domain" description="Beta/gamma crystallin 'Greek key'" evidence="4">
    <location>
        <begin position="2201"/>
        <end position="2242"/>
    </location>
</feature>
<feature type="compositionally biased region" description="Low complexity" evidence="3">
    <location>
        <begin position="267"/>
        <end position="281"/>
    </location>
</feature>
<dbReference type="Pfam" id="PF00652">
    <property type="entry name" value="Ricin_B_lectin"/>
    <property type="match status" value="1"/>
</dbReference>